<accession>A0A3B0Y1P4</accession>
<dbReference type="InterPro" id="IPR007730">
    <property type="entry name" value="SPOR-like_dom"/>
</dbReference>
<dbReference type="Gene3D" id="3.30.70.1070">
    <property type="entry name" value="Sporulation related repeat"/>
    <property type="match status" value="1"/>
</dbReference>
<dbReference type="Pfam" id="PF08238">
    <property type="entry name" value="Sel1"/>
    <property type="match status" value="3"/>
</dbReference>
<organism evidence="2">
    <name type="scientific">hydrothermal vent metagenome</name>
    <dbReference type="NCBI Taxonomy" id="652676"/>
    <lineage>
        <taxon>unclassified sequences</taxon>
        <taxon>metagenomes</taxon>
        <taxon>ecological metagenomes</taxon>
    </lineage>
</organism>
<evidence type="ECO:0000313" key="2">
    <source>
        <dbReference type="EMBL" id="VAW74605.1"/>
    </source>
</evidence>
<dbReference type="Pfam" id="PF05036">
    <property type="entry name" value="SPOR"/>
    <property type="match status" value="1"/>
</dbReference>
<gene>
    <name evidence="2" type="ORF">MNBD_GAMMA15-2151</name>
</gene>
<dbReference type="InterPro" id="IPR011990">
    <property type="entry name" value="TPR-like_helical_dom_sf"/>
</dbReference>
<dbReference type="PROSITE" id="PS51724">
    <property type="entry name" value="SPOR"/>
    <property type="match status" value="1"/>
</dbReference>
<evidence type="ECO:0000259" key="1">
    <source>
        <dbReference type="PROSITE" id="PS51724"/>
    </source>
</evidence>
<dbReference type="AlphaFoldDB" id="A0A3B0Y1P4"/>
<dbReference type="PANTHER" id="PTHR11102:SF160">
    <property type="entry name" value="ERAD-ASSOCIATED E3 UBIQUITIN-PROTEIN LIGASE COMPONENT HRD3"/>
    <property type="match status" value="1"/>
</dbReference>
<reference evidence="2" key="1">
    <citation type="submission" date="2018-06" db="EMBL/GenBank/DDBJ databases">
        <authorList>
            <person name="Zhirakovskaya E."/>
        </authorList>
    </citation>
    <scope>NUCLEOTIDE SEQUENCE</scope>
</reference>
<dbReference type="SUPFAM" id="SSF81901">
    <property type="entry name" value="HCP-like"/>
    <property type="match status" value="1"/>
</dbReference>
<dbReference type="SMART" id="SM00671">
    <property type="entry name" value="SEL1"/>
    <property type="match status" value="3"/>
</dbReference>
<feature type="domain" description="SPOR" evidence="1">
    <location>
        <begin position="199"/>
        <end position="276"/>
    </location>
</feature>
<dbReference type="EMBL" id="UOFN01000038">
    <property type="protein sequence ID" value="VAW74605.1"/>
    <property type="molecule type" value="Genomic_DNA"/>
</dbReference>
<dbReference type="InterPro" id="IPR006597">
    <property type="entry name" value="Sel1-like"/>
</dbReference>
<dbReference type="PANTHER" id="PTHR11102">
    <property type="entry name" value="SEL-1-LIKE PROTEIN"/>
    <property type="match status" value="1"/>
</dbReference>
<dbReference type="GO" id="GO:0042834">
    <property type="term" value="F:peptidoglycan binding"/>
    <property type="evidence" value="ECO:0007669"/>
    <property type="project" value="InterPro"/>
</dbReference>
<dbReference type="InterPro" id="IPR050767">
    <property type="entry name" value="Sel1_AlgK"/>
</dbReference>
<proteinExistence type="predicted"/>
<dbReference type="InterPro" id="IPR036680">
    <property type="entry name" value="SPOR-like_sf"/>
</dbReference>
<name>A0A3B0Y1P4_9ZZZZ</name>
<dbReference type="Gene3D" id="1.25.40.10">
    <property type="entry name" value="Tetratricopeptide repeat domain"/>
    <property type="match status" value="1"/>
</dbReference>
<protein>
    <recommendedName>
        <fullName evidence="1">SPOR domain-containing protein</fullName>
    </recommendedName>
</protein>
<sequence length="285" mass="31176">MRRNLLLLLWLTLPVSAPGHAGSPMFDAGQEAYLRGDIPVALTLWRPLAKHGEADAQFALGTLYFGGIGVPVDLTESSYWFLRAAEQGYAPAQYNLGNAYKRGEGVRKNLKRAIQWWSKAAEQGLAAAQFNLAMAYFDGAGVPQNTEKARSLYQQSADNGHYPAVQALERLRTASEPAASSSASTAISGAGSCAEWLGQQNPDHFTLQLMSSTARSDAQKTRNQNGLEPAVICAYEQKGTKRYMLIYGSFPDTAAAQQAISNLPARLRQKQPWVRRIRTVSAQLR</sequence>